<keyword evidence="3" id="KW-1185">Reference proteome</keyword>
<gene>
    <name evidence="2" type="ORF">DFP89_103142</name>
</gene>
<dbReference type="AlphaFoldDB" id="A0A368Z5T1"/>
<evidence type="ECO:0000256" key="1">
    <source>
        <dbReference type="SAM" id="MobiDB-lite"/>
    </source>
</evidence>
<name>A0A368Z5T1_9RHOB</name>
<dbReference type="Proteomes" id="UP000253345">
    <property type="component" value="Unassembled WGS sequence"/>
</dbReference>
<evidence type="ECO:0000313" key="2">
    <source>
        <dbReference type="EMBL" id="RCW87138.1"/>
    </source>
</evidence>
<proteinExistence type="predicted"/>
<evidence type="ECO:0008006" key="4">
    <source>
        <dbReference type="Google" id="ProtNLM"/>
    </source>
</evidence>
<sequence>MQISDETLMALADNELDAQTARRVSQAVRDDPALAARLARFTRTRELLAQSIRAGQGGTQGAEDPLAAMIRAGITKPAVKPAVKPAEKPAEKPAPANLNRRPILAAAASMAIAAIGLGWWGWSNRLPDGLSVPELAALDSLPSGESRMLDAGAELTMIASFRSAAGALCREFETAQAARTRIVLACHESGGWHERFAATAQQDATGGYQPASGEGSIDDALAQIGASAPLTPEEEAAALGGNPPG</sequence>
<reference evidence="2 3" key="1">
    <citation type="submission" date="2018-07" db="EMBL/GenBank/DDBJ databases">
        <title>Genomic Encyclopedia of Type Strains, Phase III (KMG-III): the genomes of soil and plant-associated and newly described type strains.</title>
        <authorList>
            <person name="Whitman W."/>
        </authorList>
    </citation>
    <scope>NUCLEOTIDE SEQUENCE [LARGE SCALE GENOMIC DNA]</scope>
    <source>
        <strain evidence="2 3">CECT 8525</strain>
    </source>
</reference>
<dbReference type="EMBL" id="QPJL01000003">
    <property type="protein sequence ID" value="RCW87138.1"/>
    <property type="molecule type" value="Genomic_DNA"/>
</dbReference>
<organism evidence="2 3">
    <name type="scientific">Paracoccus lutimaris</name>
    <dbReference type="NCBI Taxonomy" id="1490030"/>
    <lineage>
        <taxon>Bacteria</taxon>
        <taxon>Pseudomonadati</taxon>
        <taxon>Pseudomonadota</taxon>
        <taxon>Alphaproteobacteria</taxon>
        <taxon>Rhodobacterales</taxon>
        <taxon>Paracoccaceae</taxon>
        <taxon>Paracoccus</taxon>
    </lineage>
</organism>
<dbReference type="RefSeq" id="WP_245948594.1">
    <property type="nucleotide sequence ID" value="NZ_QPJL01000003.1"/>
</dbReference>
<comment type="caution">
    <text evidence="2">The sequence shown here is derived from an EMBL/GenBank/DDBJ whole genome shotgun (WGS) entry which is preliminary data.</text>
</comment>
<evidence type="ECO:0000313" key="3">
    <source>
        <dbReference type="Proteomes" id="UP000253345"/>
    </source>
</evidence>
<accession>A0A368Z5T1</accession>
<feature type="region of interest" description="Disordered" evidence="1">
    <location>
        <begin position="203"/>
        <end position="245"/>
    </location>
</feature>
<protein>
    <recommendedName>
        <fullName evidence="4">Anti-sigma factor</fullName>
    </recommendedName>
</protein>